<keyword evidence="2" id="KW-0732">Signal</keyword>
<accession>A0A6M2DWU5</accession>
<keyword evidence="1" id="KW-1133">Transmembrane helix</keyword>
<dbReference type="AlphaFoldDB" id="A0A6M2DWU5"/>
<dbReference type="EMBL" id="GIIL01007113">
    <property type="protein sequence ID" value="NOV50839.1"/>
    <property type="molecule type" value="Transcribed_RNA"/>
</dbReference>
<proteinExistence type="predicted"/>
<evidence type="ECO:0000313" key="3">
    <source>
        <dbReference type="EMBL" id="NOV50839.1"/>
    </source>
</evidence>
<dbReference type="PROSITE" id="PS51257">
    <property type="entry name" value="PROKAR_LIPOPROTEIN"/>
    <property type="match status" value="1"/>
</dbReference>
<feature type="chain" id="PRO_5026790053" description="Secreted protein" evidence="2">
    <location>
        <begin position="19"/>
        <end position="163"/>
    </location>
</feature>
<keyword evidence="1" id="KW-0812">Transmembrane</keyword>
<evidence type="ECO:0008006" key="4">
    <source>
        <dbReference type="Google" id="ProtNLM"/>
    </source>
</evidence>
<keyword evidence="1" id="KW-0472">Membrane</keyword>
<evidence type="ECO:0000256" key="1">
    <source>
        <dbReference type="SAM" id="Phobius"/>
    </source>
</evidence>
<sequence>MRNILFIFSICLFSFACGSSYKKCNVNSLTKQCTPSNTICVQESPNEKLGYCKCRQNYRFNEHFISDEDYCNLDDAQVSTATAETTPNGLSIEKTEATGYSNDVLAGVLTVIVLLCLTLPAAYIIYKYGVWSWICGKLNNTRSPPLYEDVMIGQEDTDDDPLP</sequence>
<feature type="signal peptide" evidence="2">
    <location>
        <begin position="1"/>
        <end position="18"/>
    </location>
</feature>
<organism evidence="3">
    <name type="scientific">Xenopsylla cheopis</name>
    <name type="common">Oriental rat flea</name>
    <name type="synonym">Pulex cheopis</name>
    <dbReference type="NCBI Taxonomy" id="163159"/>
    <lineage>
        <taxon>Eukaryota</taxon>
        <taxon>Metazoa</taxon>
        <taxon>Ecdysozoa</taxon>
        <taxon>Arthropoda</taxon>
        <taxon>Hexapoda</taxon>
        <taxon>Insecta</taxon>
        <taxon>Pterygota</taxon>
        <taxon>Neoptera</taxon>
        <taxon>Endopterygota</taxon>
        <taxon>Siphonaptera</taxon>
        <taxon>Pulicidae</taxon>
        <taxon>Xenopsyllinae</taxon>
        <taxon>Xenopsylla</taxon>
    </lineage>
</organism>
<protein>
    <recommendedName>
        <fullName evidence="4">Secreted protein</fullName>
    </recommendedName>
</protein>
<name>A0A6M2DWU5_XENCH</name>
<feature type="transmembrane region" description="Helical" evidence="1">
    <location>
        <begin position="104"/>
        <end position="126"/>
    </location>
</feature>
<reference evidence="3" key="1">
    <citation type="submission" date="2020-03" db="EMBL/GenBank/DDBJ databases">
        <title>Transcriptomic Profiling of the Digestive Tract of the Rat Flea, Xenopsylla cheopis, Following Blood Feeding and Infection with Yersinia pestis.</title>
        <authorList>
            <person name="Bland D.M."/>
            <person name="Martens C.A."/>
            <person name="Virtaneva K."/>
            <person name="Kanakabandi K."/>
            <person name="Long D."/>
            <person name="Rosenke R."/>
            <person name="Saturday G.A."/>
            <person name="Hoyt F.H."/>
            <person name="Bruno D.P."/>
            <person name="Ribeiro J.M.C."/>
            <person name="Hinnebusch J."/>
        </authorList>
    </citation>
    <scope>NUCLEOTIDE SEQUENCE</scope>
</reference>
<evidence type="ECO:0000256" key="2">
    <source>
        <dbReference type="SAM" id="SignalP"/>
    </source>
</evidence>